<evidence type="ECO:0000259" key="2">
    <source>
        <dbReference type="Pfam" id="PF07110"/>
    </source>
</evidence>
<dbReference type="OrthoDB" id="2519291at2759"/>
<dbReference type="OMA" id="IIYAYRK"/>
<protein>
    <submittedName>
        <fullName evidence="3">Putative HypE protein</fullName>
    </submittedName>
</protein>
<dbReference type="InterPro" id="IPR009799">
    <property type="entry name" value="EthD_dom"/>
</dbReference>
<keyword evidence="4" id="KW-1185">Reference proteome</keyword>
<accession>A0A066XRB1</accession>
<evidence type="ECO:0000256" key="1">
    <source>
        <dbReference type="ARBA" id="ARBA00005986"/>
    </source>
</evidence>
<dbReference type="AlphaFoldDB" id="A0A066XRB1"/>
<dbReference type="EMBL" id="JMSE01000128">
    <property type="protein sequence ID" value="KDN71758.1"/>
    <property type="molecule type" value="Genomic_DNA"/>
</dbReference>
<feature type="domain" description="EthD" evidence="2">
    <location>
        <begin position="12"/>
        <end position="112"/>
    </location>
</feature>
<evidence type="ECO:0000313" key="4">
    <source>
        <dbReference type="Proteomes" id="UP000027238"/>
    </source>
</evidence>
<dbReference type="Proteomes" id="UP000027238">
    <property type="component" value="Unassembled WGS sequence"/>
</dbReference>
<organism evidence="3 4">
    <name type="scientific">Colletotrichum sublineola</name>
    <name type="common">Sorghum anthracnose fungus</name>
    <dbReference type="NCBI Taxonomy" id="1173701"/>
    <lineage>
        <taxon>Eukaryota</taxon>
        <taxon>Fungi</taxon>
        <taxon>Dikarya</taxon>
        <taxon>Ascomycota</taxon>
        <taxon>Pezizomycotina</taxon>
        <taxon>Sordariomycetes</taxon>
        <taxon>Hypocreomycetidae</taxon>
        <taxon>Glomerellales</taxon>
        <taxon>Glomerellaceae</taxon>
        <taxon>Colletotrichum</taxon>
        <taxon>Colletotrichum graminicola species complex</taxon>
    </lineage>
</organism>
<comment type="caution">
    <text evidence="3">The sequence shown here is derived from an EMBL/GenBank/DDBJ whole genome shotgun (WGS) entry which is preliminary data.</text>
</comment>
<dbReference type="SUPFAM" id="SSF54909">
    <property type="entry name" value="Dimeric alpha+beta barrel"/>
    <property type="match status" value="1"/>
</dbReference>
<dbReference type="InterPro" id="IPR011008">
    <property type="entry name" value="Dimeric_a/b-barrel"/>
</dbReference>
<dbReference type="HOGENOM" id="CLU_115019_2_2_1"/>
<reference evidence="4" key="1">
    <citation type="journal article" date="2014" name="Genome Announc.">
        <title>Draft genome sequence of Colletotrichum sublineola, a destructive pathogen of cultivated sorghum.</title>
        <authorList>
            <person name="Baroncelli R."/>
            <person name="Sanz-Martin J.M."/>
            <person name="Rech G.E."/>
            <person name="Sukno S.A."/>
            <person name="Thon M.R."/>
        </authorList>
    </citation>
    <scope>NUCLEOTIDE SEQUENCE [LARGE SCALE GENOMIC DNA]</scope>
    <source>
        <strain evidence="4">TX430BB</strain>
    </source>
</reference>
<sequence length="133" mass="15206">MYYRLLLFLYRKEGMTHAEFKDHYEYIHIPLARELTGSLFPSFHLRRYIERSPPEVTFAALPTAGNAAPGGPEECDAVVEFGFGDEGAAQAFFEAIGTGTVEERLRKDTEQFLNWNRTRMVKVADALETRREG</sequence>
<proteinExistence type="inferred from homology"/>
<dbReference type="Gene3D" id="3.30.70.100">
    <property type="match status" value="1"/>
</dbReference>
<dbReference type="GO" id="GO:0016491">
    <property type="term" value="F:oxidoreductase activity"/>
    <property type="evidence" value="ECO:0007669"/>
    <property type="project" value="InterPro"/>
</dbReference>
<dbReference type="STRING" id="1173701.A0A066XRB1"/>
<dbReference type="eggNOG" id="ENOG502S8V9">
    <property type="taxonomic scope" value="Eukaryota"/>
</dbReference>
<gene>
    <name evidence="3" type="ORF">CSUB01_02654</name>
</gene>
<comment type="similarity">
    <text evidence="1">Belongs to the tpcK family.</text>
</comment>
<name>A0A066XRB1_COLSU</name>
<evidence type="ECO:0000313" key="3">
    <source>
        <dbReference type="EMBL" id="KDN71758.1"/>
    </source>
</evidence>
<dbReference type="Pfam" id="PF07110">
    <property type="entry name" value="EthD"/>
    <property type="match status" value="1"/>
</dbReference>